<dbReference type="STRING" id="1905730.W5S_3395"/>
<name>A0A0H3I992_PECPM</name>
<evidence type="ECO:0000313" key="2">
    <source>
        <dbReference type="EMBL" id="AFI91466.1"/>
    </source>
</evidence>
<reference evidence="2 3" key="1">
    <citation type="journal article" date="2012" name="J. Bacteriol.">
        <title>Genome sequence of Pectobacterium sp. strain SCC3193.</title>
        <authorList>
            <person name="Koskinen J.P."/>
            <person name="Laine P."/>
            <person name="Niemi O."/>
            <person name="Nykyri J."/>
            <person name="Harjunpaa H."/>
            <person name="Auvinen P."/>
            <person name="Paulin L."/>
            <person name="Pirhonen M."/>
            <person name="Palva T."/>
            <person name="Holm L."/>
        </authorList>
    </citation>
    <scope>NUCLEOTIDE SEQUENCE [LARGE SCALE GENOMIC DNA]</scope>
    <source>
        <strain evidence="2 3">SCC3193</strain>
    </source>
</reference>
<dbReference type="KEGG" id="pec:W5S_3395"/>
<dbReference type="Proteomes" id="UP000008044">
    <property type="component" value="Chromosome"/>
</dbReference>
<dbReference type="Pfam" id="PF10713">
    <property type="entry name" value="DUF2509"/>
    <property type="match status" value="1"/>
</dbReference>
<protein>
    <recommendedName>
        <fullName evidence="4">DUF2509 domain-containing protein</fullName>
    </recommendedName>
</protein>
<dbReference type="HOGENOM" id="CLU_140267_0_0_6"/>
<dbReference type="PATRIC" id="fig|1166016.3.peg.3451"/>
<accession>A0A0H3I992</accession>
<dbReference type="EMBL" id="CP003415">
    <property type="protein sequence ID" value="AFI91466.1"/>
    <property type="molecule type" value="Genomic_DNA"/>
</dbReference>
<sequence>MKKGSQKGSGTLAMVLLIAIIGLLLMSGLQRQLDTAIQVGNDERHYLRAFNQALSSLNWARGQQWNTITESWQCQQLPAEQLVVCLRMASDGTQGLLRGEGTLPTPTRPLKLYQRVSLSALSSGQIAIRPLGNGWLDFCPDKDVARCDATE</sequence>
<keyword evidence="1" id="KW-1133">Transmembrane helix</keyword>
<dbReference type="OMA" id="GGWLDFC"/>
<feature type="transmembrane region" description="Helical" evidence="1">
    <location>
        <begin position="12"/>
        <end position="29"/>
    </location>
</feature>
<evidence type="ECO:0008006" key="4">
    <source>
        <dbReference type="Google" id="ProtNLM"/>
    </source>
</evidence>
<proteinExistence type="predicted"/>
<keyword evidence="1" id="KW-0812">Transmembrane</keyword>
<organism evidence="2 3">
    <name type="scientific">Pectobacterium parmentieri</name>
    <dbReference type="NCBI Taxonomy" id="1905730"/>
    <lineage>
        <taxon>Bacteria</taxon>
        <taxon>Pseudomonadati</taxon>
        <taxon>Pseudomonadota</taxon>
        <taxon>Gammaproteobacteria</taxon>
        <taxon>Enterobacterales</taxon>
        <taxon>Pectobacteriaceae</taxon>
        <taxon>Pectobacterium</taxon>
    </lineage>
</organism>
<dbReference type="eggNOG" id="ENOG5032ZF5">
    <property type="taxonomic scope" value="Bacteria"/>
</dbReference>
<evidence type="ECO:0000256" key="1">
    <source>
        <dbReference type="SAM" id="Phobius"/>
    </source>
</evidence>
<gene>
    <name evidence="2" type="ordered locus">W5S_3395</name>
</gene>
<dbReference type="AlphaFoldDB" id="A0A0H3I992"/>
<keyword evidence="1" id="KW-0472">Membrane</keyword>
<dbReference type="InterPro" id="IPR019652">
    <property type="entry name" value="DUF2509"/>
</dbReference>
<evidence type="ECO:0000313" key="3">
    <source>
        <dbReference type="Proteomes" id="UP000008044"/>
    </source>
</evidence>